<dbReference type="Pfam" id="PF01687">
    <property type="entry name" value="Flavokinase"/>
    <property type="match status" value="1"/>
</dbReference>
<evidence type="ECO:0000256" key="15">
    <source>
        <dbReference type="PIRNR" id="PIRNR004491"/>
    </source>
</evidence>
<dbReference type="GO" id="GO:0009398">
    <property type="term" value="P:FMN biosynthetic process"/>
    <property type="evidence" value="ECO:0007669"/>
    <property type="project" value="UniProtKB-UniRule"/>
</dbReference>
<dbReference type="InterPro" id="IPR014729">
    <property type="entry name" value="Rossmann-like_a/b/a_fold"/>
</dbReference>
<dbReference type="GO" id="GO:0005524">
    <property type="term" value="F:ATP binding"/>
    <property type="evidence" value="ECO:0007669"/>
    <property type="project" value="UniProtKB-UniRule"/>
</dbReference>
<evidence type="ECO:0000256" key="7">
    <source>
        <dbReference type="ARBA" id="ARBA00022695"/>
    </source>
</evidence>
<comment type="function">
    <text evidence="1">Catalyzes the phosphorylation of riboflavin to FMN followed by the adenylation of FMN to FAD.</text>
</comment>
<keyword evidence="8 15" id="KW-0547">Nucleotide-binding</keyword>
<name>A0A2T0BFC1_9CLOT</name>
<evidence type="ECO:0000313" key="17">
    <source>
        <dbReference type="EMBL" id="PRR82579.1"/>
    </source>
</evidence>
<dbReference type="NCBIfam" id="TIGR00083">
    <property type="entry name" value="ribF"/>
    <property type="match status" value="1"/>
</dbReference>
<feature type="domain" description="Riboflavin kinase" evidence="16">
    <location>
        <begin position="178"/>
        <end position="302"/>
    </location>
</feature>
<keyword evidence="12" id="KW-0511">Multifunctional enzyme</keyword>
<dbReference type="SMART" id="SM00904">
    <property type="entry name" value="Flavokinase"/>
    <property type="match status" value="1"/>
</dbReference>
<dbReference type="FunFam" id="3.40.50.620:FF:000021">
    <property type="entry name" value="Riboflavin biosynthesis protein"/>
    <property type="match status" value="1"/>
</dbReference>
<evidence type="ECO:0000256" key="4">
    <source>
        <dbReference type="ARBA" id="ARBA00022630"/>
    </source>
</evidence>
<evidence type="ECO:0000256" key="2">
    <source>
        <dbReference type="ARBA" id="ARBA00004726"/>
    </source>
</evidence>
<proteinExistence type="inferred from homology"/>
<dbReference type="InterPro" id="IPR015865">
    <property type="entry name" value="Riboflavin_kinase_bac/euk"/>
</dbReference>
<dbReference type="CDD" id="cd02064">
    <property type="entry name" value="FAD_synthetase_N"/>
    <property type="match status" value="1"/>
</dbReference>
<dbReference type="InterPro" id="IPR023468">
    <property type="entry name" value="Riboflavin_kinase"/>
</dbReference>
<gene>
    <name evidence="17" type="primary">ribF</name>
    <name evidence="17" type="ORF">CLVI_17140</name>
</gene>
<evidence type="ECO:0000256" key="10">
    <source>
        <dbReference type="ARBA" id="ARBA00022827"/>
    </source>
</evidence>
<comment type="pathway">
    <text evidence="2 15">Cofactor biosynthesis; FAD biosynthesis; FAD from FMN: step 1/1.</text>
</comment>
<dbReference type="InterPro" id="IPR002606">
    <property type="entry name" value="Riboflavin_kinase_bac"/>
</dbReference>
<evidence type="ECO:0000256" key="1">
    <source>
        <dbReference type="ARBA" id="ARBA00002121"/>
    </source>
</evidence>
<dbReference type="PIRSF" id="PIRSF004491">
    <property type="entry name" value="FAD_Synth"/>
    <property type="match status" value="1"/>
</dbReference>
<organism evidence="17 18">
    <name type="scientific">Clostridium vincentii</name>
    <dbReference type="NCBI Taxonomy" id="52704"/>
    <lineage>
        <taxon>Bacteria</taxon>
        <taxon>Bacillati</taxon>
        <taxon>Bacillota</taxon>
        <taxon>Clostridia</taxon>
        <taxon>Eubacteriales</taxon>
        <taxon>Clostridiaceae</taxon>
        <taxon>Clostridium</taxon>
    </lineage>
</organism>
<evidence type="ECO:0000256" key="13">
    <source>
        <dbReference type="ARBA" id="ARBA00047880"/>
    </source>
</evidence>
<dbReference type="InterPro" id="IPR023465">
    <property type="entry name" value="Riboflavin_kinase_dom_sf"/>
</dbReference>
<evidence type="ECO:0000256" key="8">
    <source>
        <dbReference type="ARBA" id="ARBA00022741"/>
    </source>
</evidence>
<dbReference type="Proteomes" id="UP000239471">
    <property type="component" value="Unassembled WGS sequence"/>
</dbReference>
<keyword evidence="11 15" id="KW-0067">ATP-binding</keyword>
<dbReference type="EC" id="2.7.7.2" evidence="15"/>
<dbReference type="GO" id="GO:0006747">
    <property type="term" value="P:FAD biosynthetic process"/>
    <property type="evidence" value="ECO:0007669"/>
    <property type="project" value="UniProtKB-UniRule"/>
</dbReference>
<evidence type="ECO:0000256" key="9">
    <source>
        <dbReference type="ARBA" id="ARBA00022777"/>
    </source>
</evidence>
<dbReference type="AlphaFoldDB" id="A0A2T0BFC1"/>
<dbReference type="Pfam" id="PF06574">
    <property type="entry name" value="FAD_syn"/>
    <property type="match status" value="1"/>
</dbReference>
<keyword evidence="9 15" id="KW-0418">Kinase</keyword>
<dbReference type="PANTHER" id="PTHR22749:SF6">
    <property type="entry name" value="RIBOFLAVIN KINASE"/>
    <property type="match status" value="1"/>
</dbReference>
<dbReference type="GO" id="GO:0008531">
    <property type="term" value="F:riboflavin kinase activity"/>
    <property type="evidence" value="ECO:0007669"/>
    <property type="project" value="UniProtKB-UniRule"/>
</dbReference>
<dbReference type="UniPathway" id="UPA00276">
    <property type="reaction ID" value="UER00406"/>
</dbReference>
<dbReference type="UniPathway" id="UPA00277">
    <property type="reaction ID" value="UER00407"/>
</dbReference>
<keyword evidence="7 15" id="KW-0548">Nucleotidyltransferase</keyword>
<dbReference type="GO" id="GO:0009231">
    <property type="term" value="P:riboflavin biosynthetic process"/>
    <property type="evidence" value="ECO:0007669"/>
    <property type="project" value="InterPro"/>
</dbReference>
<protein>
    <recommendedName>
        <fullName evidence="15">Riboflavin biosynthesis protein</fullName>
    </recommendedName>
    <domain>
        <recommendedName>
            <fullName evidence="15">Riboflavin kinase</fullName>
            <ecNumber evidence="15">2.7.1.26</ecNumber>
        </recommendedName>
        <alternativeName>
            <fullName evidence="15">Flavokinase</fullName>
        </alternativeName>
    </domain>
    <domain>
        <recommendedName>
            <fullName evidence="15">FMN adenylyltransferase</fullName>
            <ecNumber evidence="15">2.7.7.2</ecNumber>
        </recommendedName>
        <alternativeName>
            <fullName evidence="15">FAD pyrophosphorylase</fullName>
        </alternativeName>
        <alternativeName>
            <fullName evidence="15">FAD synthase</fullName>
        </alternativeName>
    </domain>
</protein>
<dbReference type="SUPFAM" id="SSF82114">
    <property type="entry name" value="Riboflavin kinase-like"/>
    <property type="match status" value="1"/>
</dbReference>
<evidence type="ECO:0000313" key="18">
    <source>
        <dbReference type="Proteomes" id="UP000239471"/>
    </source>
</evidence>
<dbReference type="EC" id="2.7.1.26" evidence="15"/>
<dbReference type="NCBIfam" id="NF004162">
    <property type="entry name" value="PRK05627.1-5"/>
    <property type="match status" value="1"/>
</dbReference>
<dbReference type="OrthoDB" id="9803667at2"/>
<dbReference type="GO" id="GO:0003919">
    <property type="term" value="F:FMN adenylyltransferase activity"/>
    <property type="evidence" value="ECO:0007669"/>
    <property type="project" value="UniProtKB-UniRule"/>
</dbReference>
<keyword evidence="18" id="KW-1185">Reference proteome</keyword>
<evidence type="ECO:0000256" key="12">
    <source>
        <dbReference type="ARBA" id="ARBA00023268"/>
    </source>
</evidence>
<accession>A0A2T0BFC1</accession>
<comment type="catalytic activity">
    <reaction evidence="14 15">
        <text>FMN + ATP + H(+) = FAD + diphosphate</text>
        <dbReference type="Rhea" id="RHEA:17237"/>
        <dbReference type="ChEBI" id="CHEBI:15378"/>
        <dbReference type="ChEBI" id="CHEBI:30616"/>
        <dbReference type="ChEBI" id="CHEBI:33019"/>
        <dbReference type="ChEBI" id="CHEBI:57692"/>
        <dbReference type="ChEBI" id="CHEBI:58210"/>
        <dbReference type="EC" id="2.7.7.2"/>
    </reaction>
</comment>
<dbReference type="EMBL" id="PVXQ01000015">
    <property type="protein sequence ID" value="PRR82579.1"/>
    <property type="molecule type" value="Genomic_DNA"/>
</dbReference>
<keyword evidence="5 15" id="KW-0288">FMN</keyword>
<evidence type="ECO:0000256" key="14">
    <source>
        <dbReference type="ARBA" id="ARBA00049494"/>
    </source>
</evidence>
<evidence type="ECO:0000256" key="5">
    <source>
        <dbReference type="ARBA" id="ARBA00022643"/>
    </source>
</evidence>
<evidence type="ECO:0000259" key="16">
    <source>
        <dbReference type="SMART" id="SM00904"/>
    </source>
</evidence>
<keyword evidence="6 15" id="KW-0808">Transferase</keyword>
<reference evidence="17 18" key="1">
    <citation type="submission" date="2018-03" db="EMBL/GenBank/DDBJ databases">
        <title>Genome sequence of Clostridium vincentii DSM 10228.</title>
        <authorList>
            <person name="Poehlein A."/>
            <person name="Daniel R."/>
        </authorList>
    </citation>
    <scope>NUCLEOTIDE SEQUENCE [LARGE SCALE GENOMIC DNA]</scope>
    <source>
        <strain evidence="17 18">DSM 10228</strain>
    </source>
</reference>
<sequence>MLNENNKTFNKMNYIALGSFDGLHRGHLSLVKKTVSLAIENNGKSIVYTFRNHPRSLLKSGNTFKLLLDNSSKSEILHEENVDLVFFEEFNENFMKLSPEEFIEYLCDKFDVRGIVVGFNYKFGYKNVGNVELLKTFSNKYNYEVYVVETCTYLEEVVSSTRIRENLLKGDIELANEMLTRPYFIKGKVVHGKQLGRKLGFPTANVKYEENIVLPEQGVYYTNIIWNNNIYKSITSIGNNPTVEGSEITLESFMLDFDKDIYNDEIKVNFIKRFRDNVKFNSLDELIIQLNKDKLMAEKEKFM</sequence>
<dbReference type="FunFam" id="2.40.30.30:FF:000003">
    <property type="entry name" value="Riboflavin biosynthesis protein"/>
    <property type="match status" value="1"/>
</dbReference>
<dbReference type="SUPFAM" id="SSF52374">
    <property type="entry name" value="Nucleotidylyl transferase"/>
    <property type="match status" value="1"/>
</dbReference>
<dbReference type="Gene3D" id="2.40.30.30">
    <property type="entry name" value="Riboflavin kinase-like"/>
    <property type="match status" value="1"/>
</dbReference>
<dbReference type="InterPro" id="IPR015864">
    <property type="entry name" value="FAD_synthase"/>
</dbReference>
<dbReference type="Gene3D" id="3.40.50.620">
    <property type="entry name" value="HUPs"/>
    <property type="match status" value="1"/>
</dbReference>
<comment type="caution">
    <text evidence="17">The sequence shown here is derived from an EMBL/GenBank/DDBJ whole genome shotgun (WGS) entry which is preliminary data.</text>
</comment>
<evidence type="ECO:0000256" key="6">
    <source>
        <dbReference type="ARBA" id="ARBA00022679"/>
    </source>
</evidence>
<comment type="similarity">
    <text evidence="15">Belongs to the ribF family.</text>
</comment>
<comment type="catalytic activity">
    <reaction evidence="13 15">
        <text>riboflavin + ATP = FMN + ADP + H(+)</text>
        <dbReference type="Rhea" id="RHEA:14357"/>
        <dbReference type="ChEBI" id="CHEBI:15378"/>
        <dbReference type="ChEBI" id="CHEBI:30616"/>
        <dbReference type="ChEBI" id="CHEBI:57986"/>
        <dbReference type="ChEBI" id="CHEBI:58210"/>
        <dbReference type="ChEBI" id="CHEBI:456216"/>
        <dbReference type="EC" id="2.7.1.26"/>
    </reaction>
</comment>
<dbReference type="PANTHER" id="PTHR22749">
    <property type="entry name" value="RIBOFLAVIN KINASE/FMN ADENYLYLTRANSFERASE"/>
    <property type="match status" value="1"/>
</dbReference>
<keyword evidence="4 15" id="KW-0285">Flavoprotein</keyword>
<comment type="pathway">
    <text evidence="3 15">Cofactor biosynthesis; FMN biosynthesis; FMN from riboflavin (ATP route): step 1/1.</text>
</comment>
<evidence type="ECO:0000256" key="11">
    <source>
        <dbReference type="ARBA" id="ARBA00022840"/>
    </source>
</evidence>
<dbReference type="RefSeq" id="WP_106059690.1">
    <property type="nucleotide sequence ID" value="NZ_PVXQ01000015.1"/>
</dbReference>
<evidence type="ECO:0000256" key="3">
    <source>
        <dbReference type="ARBA" id="ARBA00005201"/>
    </source>
</evidence>
<keyword evidence="10 15" id="KW-0274">FAD</keyword>